<dbReference type="SUPFAM" id="SSF46689">
    <property type="entry name" value="Homeodomain-like"/>
    <property type="match status" value="2"/>
</dbReference>
<dbReference type="InterPro" id="IPR018060">
    <property type="entry name" value="HTH_AraC"/>
</dbReference>
<dbReference type="InterPro" id="IPR014710">
    <property type="entry name" value="RmlC-like_jellyroll"/>
</dbReference>
<dbReference type="SMART" id="SM00342">
    <property type="entry name" value="HTH_ARAC"/>
    <property type="match status" value="1"/>
</dbReference>
<keyword evidence="2" id="KW-0238">DNA-binding</keyword>
<dbReference type="PRINTS" id="PR00032">
    <property type="entry name" value="HTHARAC"/>
</dbReference>
<dbReference type="GO" id="GO:0043565">
    <property type="term" value="F:sequence-specific DNA binding"/>
    <property type="evidence" value="ECO:0007669"/>
    <property type="project" value="InterPro"/>
</dbReference>
<dbReference type="InterPro" id="IPR003313">
    <property type="entry name" value="AraC-bd"/>
</dbReference>
<dbReference type="EMBL" id="NMUQ01000001">
    <property type="protein sequence ID" value="OXM15391.1"/>
    <property type="molecule type" value="Genomic_DNA"/>
</dbReference>
<dbReference type="RefSeq" id="WP_089522391.1">
    <property type="nucleotide sequence ID" value="NZ_NMUQ01000001.1"/>
</dbReference>
<dbReference type="PANTHER" id="PTHR43280:SF28">
    <property type="entry name" value="HTH-TYPE TRANSCRIPTIONAL ACTIVATOR RHAS"/>
    <property type="match status" value="1"/>
</dbReference>
<keyword evidence="1" id="KW-0805">Transcription regulation</keyword>
<dbReference type="PROSITE" id="PS00041">
    <property type="entry name" value="HTH_ARAC_FAMILY_1"/>
    <property type="match status" value="1"/>
</dbReference>
<dbReference type="GO" id="GO:0003700">
    <property type="term" value="F:DNA-binding transcription factor activity"/>
    <property type="evidence" value="ECO:0007669"/>
    <property type="project" value="InterPro"/>
</dbReference>
<dbReference type="PROSITE" id="PS01124">
    <property type="entry name" value="HTH_ARAC_FAMILY_2"/>
    <property type="match status" value="1"/>
</dbReference>
<evidence type="ECO:0000256" key="3">
    <source>
        <dbReference type="ARBA" id="ARBA00023163"/>
    </source>
</evidence>
<evidence type="ECO:0000256" key="2">
    <source>
        <dbReference type="ARBA" id="ARBA00023125"/>
    </source>
</evidence>
<dbReference type="SUPFAM" id="SSF51215">
    <property type="entry name" value="Regulatory protein AraC"/>
    <property type="match status" value="1"/>
</dbReference>
<dbReference type="Pfam" id="PF12833">
    <property type="entry name" value="HTH_18"/>
    <property type="match status" value="1"/>
</dbReference>
<evidence type="ECO:0000313" key="5">
    <source>
        <dbReference type="EMBL" id="OXM15391.1"/>
    </source>
</evidence>
<sequence length="289" mass="32977">MMLEYDIEFAEFLYYSPTEMDIEGPFWLLRAGHGIAKPGYRVGPRRIECYSIHFVREGSLVVESGGKRTVLQAGDVFCMYPNRTYVYYRENDRDTLQLAWLRFDGPGMEGLLAYAGFKPEAPCRRGKWNAQLQVMIEGIFEELRAEGRDPIATCLELKSMLYRFFSYFIQLGEAPERDQTVKKGSIAHSMDYIKLHATEGITVQQVANFAGLNRTYFSTIFTKSAGISPTDYIANVKMNKAKEMLLTTSASVTEIAYSLGYPTLFAFTRAFKNYHSLSPSSYRKQNNSQ</sequence>
<organism evidence="5 6">
    <name type="scientific">Paenibacillus herberti</name>
    <dbReference type="NCBI Taxonomy" id="1619309"/>
    <lineage>
        <taxon>Bacteria</taxon>
        <taxon>Bacillati</taxon>
        <taxon>Bacillota</taxon>
        <taxon>Bacilli</taxon>
        <taxon>Bacillales</taxon>
        <taxon>Paenibacillaceae</taxon>
        <taxon>Paenibacillus</taxon>
    </lineage>
</organism>
<dbReference type="Pfam" id="PF02311">
    <property type="entry name" value="AraC_binding"/>
    <property type="match status" value="1"/>
</dbReference>
<evidence type="ECO:0000313" key="6">
    <source>
        <dbReference type="Proteomes" id="UP000215145"/>
    </source>
</evidence>
<dbReference type="InterPro" id="IPR018062">
    <property type="entry name" value="HTH_AraC-typ_CS"/>
</dbReference>
<dbReference type="OrthoDB" id="2638442at2"/>
<dbReference type="AlphaFoldDB" id="A0A229P059"/>
<dbReference type="Proteomes" id="UP000215145">
    <property type="component" value="Unassembled WGS sequence"/>
</dbReference>
<accession>A0A229P059</accession>
<protein>
    <submittedName>
        <fullName evidence="5">AraC family transcriptional regulator</fullName>
    </submittedName>
</protein>
<evidence type="ECO:0000259" key="4">
    <source>
        <dbReference type="PROSITE" id="PS01124"/>
    </source>
</evidence>
<dbReference type="InterPro" id="IPR009057">
    <property type="entry name" value="Homeodomain-like_sf"/>
</dbReference>
<proteinExistence type="predicted"/>
<dbReference type="InterPro" id="IPR037923">
    <property type="entry name" value="HTH-like"/>
</dbReference>
<dbReference type="PANTHER" id="PTHR43280">
    <property type="entry name" value="ARAC-FAMILY TRANSCRIPTIONAL REGULATOR"/>
    <property type="match status" value="1"/>
</dbReference>
<comment type="caution">
    <text evidence="5">The sequence shown here is derived from an EMBL/GenBank/DDBJ whole genome shotgun (WGS) entry which is preliminary data.</text>
</comment>
<reference evidence="5 6" key="1">
    <citation type="submission" date="2017-07" db="EMBL/GenBank/DDBJ databases">
        <title>Paenibacillus herberti R33 genome sequencing and assembly.</title>
        <authorList>
            <person name="Su W."/>
        </authorList>
    </citation>
    <scope>NUCLEOTIDE SEQUENCE [LARGE SCALE GENOMIC DNA]</scope>
    <source>
        <strain evidence="5 6">R33</strain>
    </source>
</reference>
<dbReference type="InterPro" id="IPR020449">
    <property type="entry name" value="Tscrpt_reg_AraC-type_HTH"/>
</dbReference>
<evidence type="ECO:0000256" key="1">
    <source>
        <dbReference type="ARBA" id="ARBA00023015"/>
    </source>
</evidence>
<keyword evidence="3" id="KW-0804">Transcription</keyword>
<name>A0A229P059_9BACL</name>
<keyword evidence="6" id="KW-1185">Reference proteome</keyword>
<dbReference type="Gene3D" id="2.60.120.10">
    <property type="entry name" value="Jelly Rolls"/>
    <property type="match status" value="1"/>
</dbReference>
<gene>
    <name evidence="5" type="ORF">CGZ75_01185</name>
</gene>
<feature type="domain" description="HTH araC/xylS-type" evidence="4">
    <location>
        <begin position="187"/>
        <end position="285"/>
    </location>
</feature>
<dbReference type="Gene3D" id="1.10.10.60">
    <property type="entry name" value="Homeodomain-like"/>
    <property type="match status" value="2"/>
</dbReference>